<dbReference type="AlphaFoldDB" id="A0A371GNH6"/>
<keyword evidence="2" id="KW-1185">Reference proteome</keyword>
<feature type="non-terminal residue" evidence="1">
    <location>
        <position position="166"/>
    </location>
</feature>
<reference evidence="1" key="1">
    <citation type="submission" date="2018-05" db="EMBL/GenBank/DDBJ databases">
        <title>Draft genome of Mucuna pruriens seed.</title>
        <authorList>
            <person name="Nnadi N.E."/>
            <person name="Vos R."/>
            <person name="Hasami M.H."/>
            <person name="Devisetty U.K."/>
            <person name="Aguiy J.C."/>
        </authorList>
    </citation>
    <scope>NUCLEOTIDE SEQUENCE [LARGE SCALE GENOMIC DNA]</scope>
    <source>
        <strain evidence="1">JCA_2017</strain>
    </source>
</reference>
<dbReference type="EMBL" id="QJKJ01004965">
    <property type="protein sequence ID" value="RDX92040.1"/>
    <property type="molecule type" value="Genomic_DNA"/>
</dbReference>
<sequence>NFNNDPNQIVVTFGPSKSEDNFDLVSINHKLNVKTCRKASSTFLQLFFKSKSGTRLFIVVFRWKNKVMSKITKKKIINSFVHSQCDEVCEIFTSKTSQIQKEYIEFVRISSHKLVCLDVPTRYNITYIMFELEIEGLSLRTQVIWTILELLMKDNARAFVIFLKIS</sequence>
<comment type="caution">
    <text evidence="1">The sequence shown here is derived from an EMBL/GenBank/DDBJ whole genome shotgun (WGS) entry which is preliminary data.</text>
</comment>
<protein>
    <submittedName>
        <fullName evidence="1">Uncharacterized protein</fullName>
    </submittedName>
</protein>
<feature type="non-terminal residue" evidence="1">
    <location>
        <position position="1"/>
    </location>
</feature>
<accession>A0A371GNH6</accession>
<name>A0A371GNH6_MUCPR</name>
<dbReference type="Proteomes" id="UP000257109">
    <property type="component" value="Unassembled WGS sequence"/>
</dbReference>
<proteinExistence type="predicted"/>
<evidence type="ECO:0000313" key="1">
    <source>
        <dbReference type="EMBL" id="RDX92040.1"/>
    </source>
</evidence>
<organism evidence="1 2">
    <name type="scientific">Mucuna pruriens</name>
    <name type="common">Velvet bean</name>
    <name type="synonym">Dolichos pruriens</name>
    <dbReference type="NCBI Taxonomy" id="157652"/>
    <lineage>
        <taxon>Eukaryota</taxon>
        <taxon>Viridiplantae</taxon>
        <taxon>Streptophyta</taxon>
        <taxon>Embryophyta</taxon>
        <taxon>Tracheophyta</taxon>
        <taxon>Spermatophyta</taxon>
        <taxon>Magnoliopsida</taxon>
        <taxon>eudicotyledons</taxon>
        <taxon>Gunneridae</taxon>
        <taxon>Pentapetalae</taxon>
        <taxon>rosids</taxon>
        <taxon>fabids</taxon>
        <taxon>Fabales</taxon>
        <taxon>Fabaceae</taxon>
        <taxon>Papilionoideae</taxon>
        <taxon>50 kb inversion clade</taxon>
        <taxon>NPAAA clade</taxon>
        <taxon>indigoferoid/millettioid clade</taxon>
        <taxon>Phaseoleae</taxon>
        <taxon>Mucuna</taxon>
    </lineage>
</organism>
<gene>
    <name evidence="1" type="ORF">CR513_25892</name>
</gene>
<evidence type="ECO:0000313" key="2">
    <source>
        <dbReference type="Proteomes" id="UP000257109"/>
    </source>
</evidence>